<dbReference type="InParanoid" id="A0A371RJS5"/>
<feature type="domain" description="FecR protein" evidence="1">
    <location>
        <begin position="70"/>
        <end position="170"/>
    </location>
</feature>
<comment type="caution">
    <text evidence="2">The sequence shown here is derived from an EMBL/GenBank/DDBJ whole genome shotgun (WGS) entry which is preliminary data.</text>
</comment>
<protein>
    <recommendedName>
        <fullName evidence="1">FecR protein domain-containing protein</fullName>
    </recommendedName>
</protein>
<keyword evidence="3" id="KW-1185">Reference proteome</keyword>
<organism evidence="2 3">
    <name type="scientific">Parvularcula marina</name>
    <dbReference type="NCBI Taxonomy" id="2292771"/>
    <lineage>
        <taxon>Bacteria</taxon>
        <taxon>Pseudomonadati</taxon>
        <taxon>Pseudomonadota</taxon>
        <taxon>Alphaproteobacteria</taxon>
        <taxon>Parvularculales</taxon>
        <taxon>Parvularculaceae</taxon>
        <taxon>Parvularcula</taxon>
    </lineage>
</organism>
<accession>A0A371RJS5</accession>
<name>A0A371RJS5_9PROT</name>
<dbReference type="Gene3D" id="2.60.120.1440">
    <property type="match status" value="1"/>
</dbReference>
<evidence type="ECO:0000313" key="3">
    <source>
        <dbReference type="Proteomes" id="UP000264589"/>
    </source>
</evidence>
<dbReference type="Pfam" id="PF04773">
    <property type="entry name" value="FecR"/>
    <property type="match status" value="1"/>
</dbReference>
<dbReference type="PANTHER" id="PTHR38731">
    <property type="entry name" value="LIPL45-RELATED LIPOPROTEIN-RELATED"/>
    <property type="match status" value="1"/>
</dbReference>
<dbReference type="Proteomes" id="UP000264589">
    <property type="component" value="Unassembled WGS sequence"/>
</dbReference>
<reference evidence="2 3" key="1">
    <citation type="submission" date="2018-08" db="EMBL/GenBank/DDBJ databases">
        <title>Parvularcula sp. SM1705, isolated from surface water of the South Sea China.</title>
        <authorList>
            <person name="Sun L."/>
        </authorList>
    </citation>
    <scope>NUCLEOTIDE SEQUENCE [LARGE SCALE GENOMIC DNA]</scope>
    <source>
        <strain evidence="2 3">SM1705</strain>
    </source>
</reference>
<dbReference type="InterPro" id="IPR006860">
    <property type="entry name" value="FecR"/>
</dbReference>
<sequence length="236" mass="25895">MRGLLFLLILALLGATGFYAYKYFSEPQTYPDGSIGRVEREQTQSEICITEDGDCSVAAVEDSFFINNMLRTNETGVMRAVLIDKTELSVGPHTELVINEYVYQPRTIGTFGMSLVTGTLRILSGNVSNAKEKDLLVQTPAASIGIRGTDFWIRQLGDSLDVVLIYGEVEITNEAGTVTLSNQGDYAFVAGPDAAPVKRTDLSRSEVFELLSSTTFDDELEALLNPDNNFRPDGEE</sequence>
<dbReference type="RefSeq" id="WP_116392333.1">
    <property type="nucleotide sequence ID" value="NZ_QUQO01000001.1"/>
</dbReference>
<evidence type="ECO:0000259" key="1">
    <source>
        <dbReference type="Pfam" id="PF04773"/>
    </source>
</evidence>
<dbReference type="OrthoDB" id="6038785at2"/>
<gene>
    <name evidence="2" type="ORF">DX908_10740</name>
</gene>
<evidence type="ECO:0000313" key="2">
    <source>
        <dbReference type="EMBL" id="RFB05700.1"/>
    </source>
</evidence>
<dbReference type="AlphaFoldDB" id="A0A371RJS5"/>
<proteinExistence type="predicted"/>
<dbReference type="EMBL" id="QUQO01000001">
    <property type="protein sequence ID" value="RFB05700.1"/>
    <property type="molecule type" value="Genomic_DNA"/>
</dbReference>